<protein>
    <recommendedName>
        <fullName evidence="7">GPS domain-containing protein</fullName>
    </recommendedName>
</protein>
<dbReference type="GO" id="GO:0016020">
    <property type="term" value="C:membrane"/>
    <property type="evidence" value="ECO:0007669"/>
    <property type="project" value="UniProtKB-SubCell"/>
</dbReference>
<evidence type="ECO:0000256" key="4">
    <source>
        <dbReference type="ARBA" id="ARBA00023136"/>
    </source>
</evidence>
<evidence type="ECO:0000256" key="5">
    <source>
        <dbReference type="SAM" id="Phobius"/>
    </source>
</evidence>
<feature type="transmembrane region" description="Helical" evidence="5">
    <location>
        <begin position="473"/>
        <end position="493"/>
    </location>
</feature>
<evidence type="ECO:0000313" key="6">
    <source>
        <dbReference type="EMBL" id="CAD9678171.1"/>
    </source>
</evidence>
<keyword evidence="4 5" id="KW-0472">Membrane</keyword>
<proteinExistence type="predicted"/>
<feature type="transmembrane region" description="Helical" evidence="5">
    <location>
        <begin position="362"/>
        <end position="385"/>
    </location>
</feature>
<dbReference type="InterPro" id="IPR000203">
    <property type="entry name" value="GPS"/>
</dbReference>
<dbReference type="EMBL" id="HBHK01009738">
    <property type="protein sequence ID" value="CAD9678171.1"/>
    <property type="molecule type" value="Transcribed_RNA"/>
</dbReference>
<keyword evidence="3 5" id="KW-1133">Transmembrane helix</keyword>
<feature type="transmembrane region" description="Helical" evidence="5">
    <location>
        <begin position="610"/>
        <end position="633"/>
    </location>
</feature>
<accession>A0A7S2WBC7</accession>
<dbReference type="Pfam" id="PF01825">
    <property type="entry name" value="GPS"/>
    <property type="match status" value="1"/>
</dbReference>
<feature type="transmembrane region" description="Helical" evidence="5">
    <location>
        <begin position="505"/>
        <end position="527"/>
    </location>
</feature>
<gene>
    <name evidence="6" type="ORF">QSP1433_LOCUS6071</name>
</gene>
<evidence type="ECO:0000256" key="1">
    <source>
        <dbReference type="ARBA" id="ARBA00004370"/>
    </source>
</evidence>
<dbReference type="AlphaFoldDB" id="A0A7S2WBC7"/>
<dbReference type="InterPro" id="IPR046338">
    <property type="entry name" value="GAIN_dom_sf"/>
</dbReference>
<dbReference type="Gene3D" id="2.60.220.50">
    <property type="match status" value="1"/>
</dbReference>
<evidence type="ECO:0008006" key="7">
    <source>
        <dbReference type="Google" id="ProtNLM"/>
    </source>
</evidence>
<keyword evidence="2 5" id="KW-0812">Transmembrane</keyword>
<name>A0A7S2WBC7_9STRA</name>
<evidence type="ECO:0000256" key="2">
    <source>
        <dbReference type="ARBA" id="ARBA00022692"/>
    </source>
</evidence>
<evidence type="ECO:0000256" key="3">
    <source>
        <dbReference type="ARBA" id="ARBA00022989"/>
    </source>
</evidence>
<comment type="subcellular location">
    <subcellularLocation>
        <location evidence="1">Membrane</location>
    </subcellularLocation>
</comment>
<sequence>MDPVSLLTGDAVLNIPDNTEEIILQPKGFVSRFSTLLPTSNGTLVVAVRVFDQLGAFGEAAQRVVVEEGTQIASRHETLRDMLMNPVCDLGLLEALQISNGEHLTQALQVLERILLKCRDEVNATNTFVGFVRSLNVNRTLKVYDRELAFGKVFLTNSIAYWMGRVLAAKQFDSSLNMYFGHHISRGQVSRTVPEEIGARLTVDKLFSLTTARSQFDRGVRRRFENFELEQAGGDVLDARVLEWAENPHGGNQTLSSRVMEFTLSDPDTGSVRMFNNKESPLLFEAIQRVPIHENDTIECGFFNVTTRKWSTNGCWLFKEDDVAVVCACNHTTDFVTWVKTRDTLVDVIRGDGFGNSLADSWYVIVVLFFILSICSGLILAGILLDSRDGANYRRAVLLFLFFERQQKRVAFDRLKTALKQHSLNRNAPSTETSGYRNTSYTDRGAWYHLKLRSRFLSYFFQYDAVFNRLHRAMIMSCVILGKLFTSALFFHFTSKPLYDIVDRLLIVLINTIVFGAFVVCATFVLLRVPPVCGRQRKFNADLKRKCKNQRVIDFQSNPCEPTLLVVESTKEQHEAKTVHQHRTKIDQLLYLFADKPEGKITLWPGWTWYVAYTILGMWCIFCCYFILSWGFVSGNAVVVDWLPTMMLSLFLSLFVFDPMLHLSRRWATRQYQERNPVPRVDNGCYYFEKIEQKNRCDKTVSFIIED</sequence>
<feature type="transmembrane region" description="Helical" evidence="5">
    <location>
        <begin position="639"/>
        <end position="657"/>
    </location>
</feature>
<reference evidence="6" key="1">
    <citation type="submission" date="2021-01" db="EMBL/GenBank/DDBJ databases">
        <authorList>
            <person name="Corre E."/>
            <person name="Pelletier E."/>
            <person name="Niang G."/>
            <person name="Scheremetjew M."/>
            <person name="Finn R."/>
            <person name="Kale V."/>
            <person name="Holt S."/>
            <person name="Cochrane G."/>
            <person name="Meng A."/>
            <person name="Brown T."/>
            <person name="Cohen L."/>
        </authorList>
    </citation>
    <scope>NUCLEOTIDE SEQUENCE</scope>
    <source>
        <strain evidence="6">NY070348D</strain>
    </source>
</reference>
<organism evidence="6">
    <name type="scientific">Mucochytrium quahogii</name>
    <dbReference type="NCBI Taxonomy" id="96639"/>
    <lineage>
        <taxon>Eukaryota</taxon>
        <taxon>Sar</taxon>
        <taxon>Stramenopiles</taxon>
        <taxon>Bigyra</taxon>
        <taxon>Labyrinthulomycetes</taxon>
        <taxon>Thraustochytrida</taxon>
        <taxon>Thraustochytriidae</taxon>
        <taxon>Mucochytrium</taxon>
    </lineage>
</organism>